<dbReference type="InterPro" id="IPR046825">
    <property type="entry name" value="PDH_C"/>
</dbReference>
<evidence type="ECO:0000256" key="7">
    <source>
        <dbReference type="ARBA" id="ARBA00023002"/>
    </source>
</evidence>
<dbReference type="GO" id="GO:0070403">
    <property type="term" value="F:NAD+ binding"/>
    <property type="evidence" value="ECO:0007669"/>
    <property type="project" value="InterPro"/>
</dbReference>
<comment type="similarity">
    <text evidence="2">Belongs to the prephenate/arogenate dehydrogenase family.</text>
</comment>
<organism evidence="12 13">
    <name type="scientific">Cuneatibacter caecimuris</name>
    <dbReference type="NCBI Taxonomy" id="1796618"/>
    <lineage>
        <taxon>Bacteria</taxon>
        <taxon>Bacillati</taxon>
        <taxon>Bacillota</taxon>
        <taxon>Clostridia</taxon>
        <taxon>Lachnospirales</taxon>
        <taxon>Lachnospiraceae</taxon>
        <taxon>Cuneatibacter</taxon>
    </lineage>
</organism>
<dbReference type="InterPro" id="IPR036291">
    <property type="entry name" value="NAD(P)-bd_dom_sf"/>
</dbReference>
<dbReference type="Pfam" id="PF20463">
    <property type="entry name" value="PDH_C"/>
    <property type="match status" value="1"/>
</dbReference>
<dbReference type="Gene3D" id="3.40.50.720">
    <property type="entry name" value="NAD(P)-binding Rossmann-like Domain"/>
    <property type="match status" value="1"/>
</dbReference>
<dbReference type="PANTHER" id="PTHR21363">
    <property type="entry name" value="PREPHENATE DEHYDROGENASE"/>
    <property type="match status" value="1"/>
</dbReference>
<keyword evidence="7" id="KW-0560">Oxidoreductase</keyword>
<evidence type="ECO:0000256" key="9">
    <source>
        <dbReference type="ARBA" id="ARBA00023141"/>
    </source>
</evidence>
<comment type="pathway">
    <text evidence="1">Amino-acid biosynthesis; L-tyrosine biosynthesis; (4-hydroxyphenyl)pyruvate from prephenate (NAD(+) route): step 1/1.</text>
</comment>
<dbReference type="InterPro" id="IPR045865">
    <property type="entry name" value="ACT-like_dom_sf"/>
</dbReference>
<evidence type="ECO:0000259" key="11">
    <source>
        <dbReference type="PROSITE" id="PS51176"/>
    </source>
</evidence>
<dbReference type="FunFam" id="3.40.50.720:FF:000208">
    <property type="entry name" value="Prephenate dehydrogenase"/>
    <property type="match status" value="1"/>
</dbReference>
<accession>A0A4Q7PMN9</accession>
<comment type="catalytic activity">
    <reaction evidence="10">
        <text>prephenate + NAD(+) = 3-(4-hydroxyphenyl)pyruvate + CO2 + NADH</text>
        <dbReference type="Rhea" id="RHEA:13869"/>
        <dbReference type="ChEBI" id="CHEBI:16526"/>
        <dbReference type="ChEBI" id="CHEBI:29934"/>
        <dbReference type="ChEBI" id="CHEBI:36242"/>
        <dbReference type="ChEBI" id="CHEBI:57540"/>
        <dbReference type="ChEBI" id="CHEBI:57945"/>
        <dbReference type="EC" id="1.3.1.12"/>
    </reaction>
</comment>
<dbReference type="GO" id="GO:0004665">
    <property type="term" value="F:prephenate dehydrogenase (NADP+) activity"/>
    <property type="evidence" value="ECO:0007669"/>
    <property type="project" value="InterPro"/>
</dbReference>
<evidence type="ECO:0000256" key="6">
    <source>
        <dbReference type="ARBA" id="ARBA00022605"/>
    </source>
</evidence>
<dbReference type="GO" id="GO:0008977">
    <property type="term" value="F:prephenate dehydrogenase (NAD+) activity"/>
    <property type="evidence" value="ECO:0007669"/>
    <property type="project" value="UniProtKB-EC"/>
</dbReference>
<dbReference type="SUPFAM" id="SSF51735">
    <property type="entry name" value="NAD(P)-binding Rossmann-fold domains"/>
    <property type="match status" value="1"/>
</dbReference>
<proteinExistence type="inferred from homology"/>
<dbReference type="PROSITE" id="PS51176">
    <property type="entry name" value="PDH_ADH"/>
    <property type="match status" value="1"/>
</dbReference>
<dbReference type="PANTHER" id="PTHR21363:SF0">
    <property type="entry name" value="PREPHENATE DEHYDROGENASE [NADP(+)]"/>
    <property type="match status" value="1"/>
</dbReference>
<dbReference type="EC" id="1.3.1.12" evidence="3"/>
<evidence type="ECO:0000256" key="4">
    <source>
        <dbReference type="ARBA" id="ARBA00016891"/>
    </source>
</evidence>
<keyword evidence="13" id="KW-1185">Reference proteome</keyword>
<feature type="domain" description="Prephenate/arogenate dehydrogenase" evidence="11">
    <location>
        <begin position="3"/>
        <end position="289"/>
    </location>
</feature>
<dbReference type="EMBL" id="SGXF01000001">
    <property type="protein sequence ID" value="RZT02182.1"/>
    <property type="molecule type" value="Genomic_DNA"/>
</dbReference>
<evidence type="ECO:0000256" key="10">
    <source>
        <dbReference type="ARBA" id="ARBA00049260"/>
    </source>
</evidence>
<evidence type="ECO:0000256" key="3">
    <source>
        <dbReference type="ARBA" id="ARBA00012068"/>
    </source>
</evidence>
<dbReference type="Pfam" id="PF02153">
    <property type="entry name" value="PDH_N"/>
    <property type="match status" value="1"/>
</dbReference>
<name>A0A4Q7PMN9_9FIRM</name>
<dbReference type="InterPro" id="IPR008927">
    <property type="entry name" value="6-PGluconate_DH-like_C_sf"/>
</dbReference>
<evidence type="ECO:0000313" key="13">
    <source>
        <dbReference type="Proteomes" id="UP000292927"/>
    </source>
</evidence>
<evidence type="ECO:0000256" key="1">
    <source>
        <dbReference type="ARBA" id="ARBA00005067"/>
    </source>
</evidence>
<keyword evidence="5" id="KW-0827">Tyrosine biosynthesis</keyword>
<dbReference type="InterPro" id="IPR050812">
    <property type="entry name" value="Preph/Arog_dehydrog"/>
</dbReference>
<dbReference type="Gene3D" id="1.10.3660.10">
    <property type="entry name" value="6-phosphogluconate dehydrogenase C-terminal like domain"/>
    <property type="match status" value="1"/>
</dbReference>
<dbReference type="InterPro" id="IPR046826">
    <property type="entry name" value="PDH_N"/>
</dbReference>
<dbReference type="AlphaFoldDB" id="A0A4Q7PMN9"/>
<reference evidence="12 13" key="1">
    <citation type="submission" date="2019-02" db="EMBL/GenBank/DDBJ databases">
        <title>Genomic Encyclopedia of Type Strains, Phase IV (KMG-IV): sequencing the most valuable type-strain genomes for metagenomic binning, comparative biology and taxonomic classification.</title>
        <authorList>
            <person name="Goeker M."/>
        </authorList>
    </citation>
    <scope>NUCLEOTIDE SEQUENCE [LARGE SCALE GENOMIC DNA]</scope>
    <source>
        <strain evidence="12 13">DSM 29486</strain>
    </source>
</reference>
<dbReference type="GO" id="GO:0006571">
    <property type="term" value="P:tyrosine biosynthetic process"/>
    <property type="evidence" value="ECO:0007669"/>
    <property type="project" value="UniProtKB-KW"/>
</dbReference>
<dbReference type="SUPFAM" id="SSF48179">
    <property type="entry name" value="6-phosphogluconate dehydrogenase C-terminal domain-like"/>
    <property type="match status" value="1"/>
</dbReference>
<evidence type="ECO:0000256" key="5">
    <source>
        <dbReference type="ARBA" id="ARBA00022498"/>
    </source>
</evidence>
<sequence>MSEIIGFIGFGLIGGSIAKGLKKVHPDWKMLACSRTAGKLEAARADGVLDEIVTSPKELAGCDFIFLCTPVSCIPGYLAKLKDVVKPGCILTDVGSTKSNVHHAVLAQGLSHCFIGGHPMAGSEQTGYENATDHLVENAYYVLTPTPQSSPADLKKLTALVLDLHGIPLVLDPEEHDSVVAAVSHLPHLIAAGLVNLVARSDSSRQTMKTVAAGGFKDITRIASSSPEMWQQICMENRENIMKILRDYIADMEGIYHELENSDAAGLFRLFEESGEYRSSISDRSAGPLKKEYAVYCDIVDEAGAIATIATILSVHQISIKNIGIVHNREFEQGALKIVFYDEDSASRAAETLDSCHYHITVR</sequence>
<keyword evidence="6" id="KW-0028">Amino-acid biosynthesis</keyword>
<keyword evidence="9" id="KW-0057">Aromatic amino acid biosynthesis</keyword>
<evidence type="ECO:0000313" key="12">
    <source>
        <dbReference type="EMBL" id="RZT02182.1"/>
    </source>
</evidence>
<comment type="caution">
    <text evidence="12">The sequence shown here is derived from an EMBL/GenBank/DDBJ whole genome shotgun (WGS) entry which is preliminary data.</text>
</comment>
<dbReference type="RefSeq" id="WP_165388774.1">
    <property type="nucleotide sequence ID" value="NZ_SGXF01000001.1"/>
</dbReference>
<gene>
    <name evidence="12" type="ORF">EV209_0291</name>
</gene>
<dbReference type="Proteomes" id="UP000292927">
    <property type="component" value="Unassembled WGS sequence"/>
</dbReference>
<dbReference type="FunFam" id="1.10.3660.10:FF:000003">
    <property type="entry name" value="Prephenate dehydrogenase"/>
    <property type="match status" value="1"/>
</dbReference>
<evidence type="ECO:0000256" key="2">
    <source>
        <dbReference type="ARBA" id="ARBA00007964"/>
    </source>
</evidence>
<evidence type="ECO:0000256" key="8">
    <source>
        <dbReference type="ARBA" id="ARBA00023027"/>
    </source>
</evidence>
<keyword evidence="8" id="KW-0520">NAD</keyword>
<dbReference type="SUPFAM" id="SSF55021">
    <property type="entry name" value="ACT-like"/>
    <property type="match status" value="1"/>
</dbReference>
<protein>
    <recommendedName>
        <fullName evidence="4">Prephenate dehydrogenase</fullName>
        <ecNumber evidence="3">1.3.1.12</ecNumber>
    </recommendedName>
</protein>
<dbReference type="InterPro" id="IPR003099">
    <property type="entry name" value="Prephen_DH"/>
</dbReference>